<dbReference type="EMBL" id="SNXW01000003">
    <property type="protein sequence ID" value="TDP84731.1"/>
    <property type="molecule type" value="Genomic_DNA"/>
</dbReference>
<dbReference type="NCBIfam" id="NF001464">
    <property type="entry name" value="PRK00321.1-5"/>
    <property type="match status" value="1"/>
</dbReference>
<evidence type="ECO:0000256" key="5">
    <source>
        <dbReference type="ARBA" id="ARBA00023172"/>
    </source>
</evidence>
<protein>
    <recommendedName>
        <fullName evidence="3">Recombination-associated protein RdgC</fullName>
    </recommendedName>
</protein>
<evidence type="ECO:0000256" key="4">
    <source>
        <dbReference type="ARBA" id="ARBA00022490"/>
    </source>
</evidence>
<dbReference type="Proteomes" id="UP000294593">
    <property type="component" value="Unassembled WGS sequence"/>
</dbReference>
<gene>
    <name evidence="7" type="ORF">EV672_103302</name>
</gene>
<dbReference type="GO" id="GO:0000018">
    <property type="term" value="P:regulation of DNA recombination"/>
    <property type="evidence" value="ECO:0007669"/>
    <property type="project" value="TreeGrafter"/>
</dbReference>
<dbReference type="AlphaFoldDB" id="A0A4R6REJ1"/>
<accession>A0A4R6REJ1</accession>
<keyword evidence="5" id="KW-0233">DNA recombination</keyword>
<feature type="compositionally biased region" description="Low complexity" evidence="6">
    <location>
        <begin position="344"/>
        <end position="355"/>
    </location>
</feature>
<evidence type="ECO:0000256" key="3">
    <source>
        <dbReference type="ARBA" id="ARBA00022296"/>
    </source>
</evidence>
<dbReference type="RefSeq" id="WP_133607944.1">
    <property type="nucleotide sequence ID" value="NZ_SNXW01000003.1"/>
</dbReference>
<dbReference type="OrthoDB" id="5290530at2"/>
<feature type="region of interest" description="Disordered" evidence="6">
    <location>
        <begin position="331"/>
        <end position="355"/>
    </location>
</feature>
<keyword evidence="8" id="KW-1185">Reference proteome</keyword>
<keyword evidence="4" id="KW-0963">Cytoplasm</keyword>
<dbReference type="NCBIfam" id="NF001463">
    <property type="entry name" value="PRK00321.1-4"/>
    <property type="match status" value="1"/>
</dbReference>
<dbReference type="GO" id="GO:0003690">
    <property type="term" value="F:double-stranded DNA binding"/>
    <property type="evidence" value="ECO:0007669"/>
    <property type="project" value="TreeGrafter"/>
</dbReference>
<comment type="similarity">
    <text evidence="2">Belongs to the RdgC family.</text>
</comment>
<dbReference type="GO" id="GO:0006310">
    <property type="term" value="P:DNA recombination"/>
    <property type="evidence" value="ECO:0007669"/>
    <property type="project" value="UniProtKB-KW"/>
</dbReference>
<sequence>MFKNLIVYRIGEGWSAQPAQLESELAKARFVPCGATQQKSVGWTEPRGEAHAPMVEVVGGQWVLKLMSEQRVVPGSVVKRRTEEIAEQIEQQTGRKPGKKQTKELKEQALLELLPMAFTKQGATWVWISPKSRLLVLDCGSQARADEVVTLLVKALDGLALSLIQTEMSPAVAMAHWLGTGEPPYQFSIDRECELKSPDEMKSVVRYARHPLDTDEVKQHIQAGKVPTRVAMTWRDRVSLVLTESLQIKKLAFLDVVFEGEASKSAGSKADKAEAFEADVAISTGELVQMIPDLLEALGGESLTMASAGTLKPVASASASASVPAAAVGSPATAAPAAPPTAPHPAADHAPPWDV</sequence>
<proteinExistence type="inferred from homology"/>
<dbReference type="PANTHER" id="PTHR38103">
    <property type="entry name" value="RECOMBINATION-ASSOCIATED PROTEIN RDGC"/>
    <property type="match status" value="1"/>
</dbReference>
<dbReference type="GO" id="GO:0043590">
    <property type="term" value="C:bacterial nucleoid"/>
    <property type="evidence" value="ECO:0007669"/>
    <property type="project" value="TreeGrafter"/>
</dbReference>
<comment type="subcellular location">
    <subcellularLocation>
        <location evidence="1">Cytoplasm</location>
        <location evidence="1">Nucleoid</location>
    </subcellularLocation>
</comment>
<organism evidence="7 8">
    <name type="scientific">Aquabacterium commune</name>
    <dbReference type="NCBI Taxonomy" id="70586"/>
    <lineage>
        <taxon>Bacteria</taxon>
        <taxon>Pseudomonadati</taxon>
        <taxon>Pseudomonadota</taxon>
        <taxon>Betaproteobacteria</taxon>
        <taxon>Burkholderiales</taxon>
        <taxon>Aquabacterium</taxon>
    </lineage>
</organism>
<comment type="caution">
    <text evidence="7">The sequence shown here is derived from an EMBL/GenBank/DDBJ whole genome shotgun (WGS) entry which is preliminary data.</text>
</comment>
<evidence type="ECO:0000313" key="7">
    <source>
        <dbReference type="EMBL" id="TDP84731.1"/>
    </source>
</evidence>
<dbReference type="InterPro" id="IPR007476">
    <property type="entry name" value="RdgC"/>
</dbReference>
<evidence type="ECO:0000256" key="6">
    <source>
        <dbReference type="SAM" id="MobiDB-lite"/>
    </source>
</evidence>
<name>A0A4R6REJ1_9BURK</name>
<evidence type="ECO:0000256" key="1">
    <source>
        <dbReference type="ARBA" id="ARBA00004453"/>
    </source>
</evidence>
<evidence type="ECO:0000313" key="8">
    <source>
        <dbReference type="Proteomes" id="UP000294593"/>
    </source>
</evidence>
<reference evidence="7 8" key="1">
    <citation type="submission" date="2019-03" db="EMBL/GenBank/DDBJ databases">
        <title>Genomic Encyclopedia of Type Strains, Phase IV (KMG-IV): sequencing the most valuable type-strain genomes for metagenomic binning, comparative biology and taxonomic classification.</title>
        <authorList>
            <person name="Goeker M."/>
        </authorList>
    </citation>
    <scope>NUCLEOTIDE SEQUENCE [LARGE SCALE GENOMIC DNA]</scope>
    <source>
        <strain evidence="7 8">DSM 11901</strain>
    </source>
</reference>
<dbReference type="PANTHER" id="PTHR38103:SF1">
    <property type="entry name" value="RECOMBINATION-ASSOCIATED PROTEIN RDGC"/>
    <property type="match status" value="1"/>
</dbReference>
<evidence type="ECO:0000256" key="2">
    <source>
        <dbReference type="ARBA" id="ARBA00008657"/>
    </source>
</evidence>
<dbReference type="Pfam" id="PF04381">
    <property type="entry name" value="RdgC"/>
    <property type="match status" value="1"/>
</dbReference>